<protein>
    <recommendedName>
        <fullName evidence="9">Actin</fullName>
    </recommendedName>
</protein>
<evidence type="ECO:0000313" key="8">
    <source>
        <dbReference type="Proteomes" id="UP000475862"/>
    </source>
</evidence>
<dbReference type="EMBL" id="VYZN01000030">
    <property type="protein sequence ID" value="KAE9534003.1"/>
    <property type="molecule type" value="Genomic_DNA"/>
</dbReference>
<dbReference type="InterPro" id="IPR043129">
    <property type="entry name" value="ATPase_NBD"/>
</dbReference>
<accession>A0A6G0TJG3</accession>
<dbReference type="PRINTS" id="PR00190">
    <property type="entry name" value="ACTIN"/>
</dbReference>
<evidence type="ECO:0000256" key="4">
    <source>
        <dbReference type="ARBA" id="ARBA00022840"/>
    </source>
</evidence>
<dbReference type="PANTHER" id="PTHR11937">
    <property type="entry name" value="ACTIN"/>
    <property type="match status" value="1"/>
</dbReference>
<keyword evidence="4" id="KW-0067">ATP-binding</keyword>
<sequence>MSGVSVDLSNGDSTIVCDNGSYSLKVGFAGEHLPRLLIPTKHGKQRKELAMLGTSQRPIYGGQFAKDNQGVLNISDPIKNCIITDWDAMEDVWFHMYYEQLLIPPENYAILHTEPTHNSIPCRDKLFEIMFEVFNVPKVLLMNKSTLSLYSCGKTTGLVVDSGYQSTQVIPIYEGYPISHAMRNMPVGGWHLTQFLKQMINSRGYSLTTTRDWERIKHMKQTFCYCAIDFQKELSMFGKDKEQRYTLPDGMIVNINNEAIRCSEAMFDPTMLSLDKPVKDGIHSLVQGSIGNCNVNERNDLYDNIFLAGGNTLFSGFPERLKSMIDEGLPGTEVRITAPLDREYSTWIGGSVLASSSYFQRVCIDSAEYGEKGAAAIQYKNIRNIQE</sequence>
<evidence type="ECO:0008006" key="9">
    <source>
        <dbReference type="Google" id="ProtNLM"/>
    </source>
</evidence>
<dbReference type="Gene3D" id="3.30.420.40">
    <property type="match status" value="2"/>
</dbReference>
<evidence type="ECO:0000256" key="1">
    <source>
        <dbReference type="ARBA" id="ARBA00004245"/>
    </source>
</evidence>
<dbReference type="FunFam" id="3.30.420.40:FF:000148">
    <property type="entry name" value="Actin, alpha skeletal muscle"/>
    <property type="match status" value="1"/>
</dbReference>
<keyword evidence="8" id="KW-1185">Reference proteome</keyword>
<name>A0A6G0TJG3_APHGL</name>
<comment type="similarity">
    <text evidence="6">Belongs to the actin family.</text>
</comment>
<keyword evidence="3" id="KW-0547">Nucleotide-binding</keyword>
<organism evidence="7 8">
    <name type="scientific">Aphis glycines</name>
    <name type="common">Soybean aphid</name>
    <dbReference type="NCBI Taxonomy" id="307491"/>
    <lineage>
        <taxon>Eukaryota</taxon>
        <taxon>Metazoa</taxon>
        <taxon>Ecdysozoa</taxon>
        <taxon>Arthropoda</taxon>
        <taxon>Hexapoda</taxon>
        <taxon>Insecta</taxon>
        <taxon>Pterygota</taxon>
        <taxon>Neoptera</taxon>
        <taxon>Paraneoptera</taxon>
        <taxon>Hemiptera</taxon>
        <taxon>Sternorrhyncha</taxon>
        <taxon>Aphidomorpha</taxon>
        <taxon>Aphidoidea</taxon>
        <taxon>Aphididae</taxon>
        <taxon>Aphidini</taxon>
        <taxon>Aphis</taxon>
        <taxon>Aphis</taxon>
    </lineage>
</organism>
<evidence type="ECO:0000256" key="5">
    <source>
        <dbReference type="ARBA" id="ARBA00023212"/>
    </source>
</evidence>
<dbReference type="InterPro" id="IPR004000">
    <property type="entry name" value="Actin"/>
</dbReference>
<keyword evidence="2" id="KW-0963">Cytoplasm</keyword>
<dbReference type="Proteomes" id="UP000475862">
    <property type="component" value="Unassembled WGS sequence"/>
</dbReference>
<reference evidence="7 8" key="1">
    <citation type="submission" date="2019-08" db="EMBL/GenBank/DDBJ databases">
        <title>The genome of the soybean aphid Biotype 1, its phylome, world population structure and adaptation to the North American continent.</title>
        <authorList>
            <person name="Giordano R."/>
            <person name="Donthu R.K."/>
            <person name="Hernandez A.G."/>
            <person name="Wright C.L."/>
            <person name="Zimin A.V."/>
        </authorList>
    </citation>
    <scope>NUCLEOTIDE SEQUENCE [LARGE SCALE GENOMIC DNA]</scope>
    <source>
        <tissue evidence="7">Whole aphids</tissue>
    </source>
</reference>
<dbReference type="Gene3D" id="3.90.640.10">
    <property type="entry name" value="Actin, Chain A, domain 4"/>
    <property type="match status" value="1"/>
</dbReference>
<evidence type="ECO:0000313" key="7">
    <source>
        <dbReference type="EMBL" id="KAE9534003.1"/>
    </source>
</evidence>
<comment type="subcellular location">
    <subcellularLocation>
        <location evidence="1">Cytoplasm</location>
        <location evidence="1">Cytoskeleton</location>
    </subcellularLocation>
</comment>
<keyword evidence="5" id="KW-0206">Cytoskeleton</keyword>
<dbReference type="AlphaFoldDB" id="A0A6G0TJG3"/>
<gene>
    <name evidence="7" type="ORF">AGLY_008739</name>
</gene>
<dbReference type="SMART" id="SM00268">
    <property type="entry name" value="ACTIN"/>
    <property type="match status" value="1"/>
</dbReference>
<evidence type="ECO:0000256" key="2">
    <source>
        <dbReference type="ARBA" id="ARBA00022490"/>
    </source>
</evidence>
<proteinExistence type="inferred from homology"/>
<dbReference type="GO" id="GO:0005856">
    <property type="term" value="C:cytoskeleton"/>
    <property type="evidence" value="ECO:0007669"/>
    <property type="project" value="UniProtKB-SubCell"/>
</dbReference>
<dbReference type="SUPFAM" id="SSF53067">
    <property type="entry name" value="Actin-like ATPase domain"/>
    <property type="match status" value="2"/>
</dbReference>
<dbReference type="GO" id="GO:0005524">
    <property type="term" value="F:ATP binding"/>
    <property type="evidence" value="ECO:0007669"/>
    <property type="project" value="UniProtKB-KW"/>
</dbReference>
<dbReference type="Pfam" id="PF00022">
    <property type="entry name" value="Actin"/>
    <property type="match status" value="1"/>
</dbReference>
<comment type="caution">
    <text evidence="7">The sequence shown here is derived from an EMBL/GenBank/DDBJ whole genome shotgun (WGS) entry which is preliminary data.</text>
</comment>
<evidence type="ECO:0000256" key="6">
    <source>
        <dbReference type="RuleBase" id="RU000487"/>
    </source>
</evidence>
<evidence type="ECO:0000256" key="3">
    <source>
        <dbReference type="ARBA" id="ARBA00022741"/>
    </source>
</evidence>
<dbReference type="OrthoDB" id="5132116at2759"/>